<name>A0A8S3UPC2_MYTED</name>
<dbReference type="AlphaFoldDB" id="A0A8S3UPC2"/>
<evidence type="ECO:0000256" key="9">
    <source>
        <dbReference type="ARBA" id="ARBA00023201"/>
    </source>
</evidence>
<feature type="transmembrane region" description="Helical" evidence="12">
    <location>
        <begin position="36"/>
        <end position="55"/>
    </location>
</feature>
<evidence type="ECO:0000256" key="4">
    <source>
        <dbReference type="ARBA" id="ARBA00022692"/>
    </source>
</evidence>
<evidence type="ECO:0000256" key="6">
    <source>
        <dbReference type="ARBA" id="ARBA00023053"/>
    </source>
</evidence>
<evidence type="ECO:0000256" key="8">
    <source>
        <dbReference type="ARBA" id="ARBA00023136"/>
    </source>
</evidence>
<keyword evidence="9 11" id="KW-0739">Sodium transport</keyword>
<dbReference type="Pfam" id="PF00858">
    <property type="entry name" value="ASC"/>
    <property type="match status" value="1"/>
</dbReference>
<evidence type="ECO:0000256" key="1">
    <source>
        <dbReference type="ARBA" id="ARBA00004141"/>
    </source>
</evidence>
<dbReference type="Proteomes" id="UP000683360">
    <property type="component" value="Unassembled WGS sequence"/>
</dbReference>
<evidence type="ECO:0000256" key="3">
    <source>
        <dbReference type="ARBA" id="ARBA00022461"/>
    </source>
</evidence>
<keyword evidence="3 11" id="KW-0894">Sodium channel</keyword>
<dbReference type="PANTHER" id="PTHR11690">
    <property type="entry name" value="AMILORIDE-SENSITIVE SODIUM CHANNEL-RELATED"/>
    <property type="match status" value="1"/>
</dbReference>
<dbReference type="PRINTS" id="PR01078">
    <property type="entry name" value="AMINACHANNEL"/>
</dbReference>
<dbReference type="GO" id="GO:0005886">
    <property type="term" value="C:plasma membrane"/>
    <property type="evidence" value="ECO:0007669"/>
    <property type="project" value="TreeGrafter"/>
</dbReference>
<dbReference type="InterPro" id="IPR001873">
    <property type="entry name" value="ENaC"/>
</dbReference>
<sequence length="452" mass="52852">MTDSDRQTLAKVWGEFSQSTGFHGVNKLANGNKLRCLFWLCSFLACAVYLTYVMIQELGNFYNYPTYTTLEVERHSEIEFPAVTICNLNSLSKSLVLNDSRVDNYYLSIGPRQIFGMYNEFNWSDPFYEQNGFFKNRTVEEILLEHKELHYGLFNSFMFDQTPYFYSEEYFSVELKPNGPCLTSNKTKIFKTSYTGSEYNFVMWLNVDRENSYFGQWLGEGVQFTVHDKEEDPHFQGSSGYYIEPGHEYYGALRKYTYEYLSEPFRATPTEFCRESFEDGKKYLSTKCWKECYVSYIYGACKCIDFDYKGEFYGNSKMKTGCHCPPACSSTRYEVTLSSSIFPSDFYNDFLLKAVNEFEQDYYRKNFIVIHIYFDELKTTIVKQLPVYGSSVEIFGNLGGQMGLFLGASILTITELGEFLGFVLWFIWKKCKNRNRTNFSKEKNVIATLQEM</sequence>
<comment type="subcellular location">
    <subcellularLocation>
        <location evidence="1">Membrane</location>
        <topology evidence="1">Multi-pass membrane protein</topology>
    </subcellularLocation>
</comment>
<keyword evidence="2 11" id="KW-0813">Transport</keyword>
<accession>A0A8S3UPC2</accession>
<evidence type="ECO:0000256" key="10">
    <source>
        <dbReference type="ARBA" id="ARBA00023303"/>
    </source>
</evidence>
<evidence type="ECO:0000256" key="2">
    <source>
        <dbReference type="ARBA" id="ARBA00022448"/>
    </source>
</evidence>
<keyword evidence="8 12" id="KW-0472">Membrane</keyword>
<evidence type="ECO:0000256" key="7">
    <source>
        <dbReference type="ARBA" id="ARBA00023065"/>
    </source>
</evidence>
<dbReference type="OrthoDB" id="6147674at2759"/>
<evidence type="ECO:0000256" key="5">
    <source>
        <dbReference type="ARBA" id="ARBA00022989"/>
    </source>
</evidence>
<dbReference type="Gene3D" id="2.60.470.10">
    <property type="entry name" value="Acid-sensing ion channels like domains"/>
    <property type="match status" value="1"/>
</dbReference>
<keyword evidence="7 11" id="KW-0406">Ion transport</keyword>
<reference evidence="13" key="1">
    <citation type="submission" date="2021-03" db="EMBL/GenBank/DDBJ databases">
        <authorList>
            <person name="Bekaert M."/>
        </authorList>
    </citation>
    <scope>NUCLEOTIDE SEQUENCE</scope>
</reference>
<feature type="transmembrane region" description="Helical" evidence="12">
    <location>
        <begin position="404"/>
        <end position="428"/>
    </location>
</feature>
<keyword evidence="14" id="KW-1185">Reference proteome</keyword>
<keyword evidence="6" id="KW-0915">Sodium</keyword>
<evidence type="ECO:0000313" key="14">
    <source>
        <dbReference type="Proteomes" id="UP000683360"/>
    </source>
</evidence>
<organism evidence="13 14">
    <name type="scientific">Mytilus edulis</name>
    <name type="common">Blue mussel</name>
    <dbReference type="NCBI Taxonomy" id="6550"/>
    <lineage>
        <taxon>Eukaryota</taxon>
        <taxon>Metazoa</taxon>
        <taxon>Spiralia</taxon>
        <taxon>Lophotrochozoa</taxon>
        <taxon>Mollusca</taxon>
        <taxon>Bivalvia</taxon>
        <taxon>Autobranchia</taxon>
        <taxon>Pteriomorphia</taxon>
        <taxon>Mytilida</taxon>
        <taxon>Mytiloidea</taxon>
        <taxon>Mytilidae</taxon>
        <taxon>Mytilinae</taxon>
        <taxon>Mytilus</taxon>
    </lineage>
</organism>
<protein>
    <submittedName>
        <fullName evidence="13">Uncharacterized protein</fullName>
    </submittedName>
</protein>
<proteinExistence type="inferred from homology"/>
<dbReference type="GO" id="GO:0015280">
    <property type="term" value="F:ligand-gated sodium channel activity"/>
    <property type="evidence" value="ECO:0007669"/>
    <property type="project" value="TreeGrafter"/>
</dbReference>
<dbReference type="EMBL" id="CAJPWZ010002742">
    <property type="protein sequence ID" value="CAG2244600.1"/>
    <property type="molecule type" value="Genomic_DNA"/>
</dbReference>
<keyword evidence="4 11" id="KW-0812">Transmembrane</keyword>
<evidence type="ECO:0000256" key="11">
    <source>
        <dbReference type="RuleBase" id="RU000679"/>
    </source>
</evidence>
<keyword evidence="5 12" id="KW-1133">Transmembrane helix</keyword>
<comment type="similarity">
    <text evidence="11">Belongs to the amiloride-sensitive sodium channel (TC 1.A.6) family.</text>
</comment>
<comment type="caution">
    <text evidence="13">The sequence shown here is derived from an EMBL/GenBank/DDBJ whole genome shotgun (WGS) entry which is preliminary data.</text>
</comment>
<gene>
    <name evidence="13" type="ORF">MEDL_56654</name>
</gene>
<evidence type="ECO:0000313" key="13">
    <source>
        <dbReference type="EMBL" id="CAG2244600.1"/>
    </source>
</evidence>
<keyword evidence="10 11" id="KW-0407">Ion channel</keyword>
<evidence type="ECO:0000256" key="12">
    <source>
        <dbReference type="SAM" id="Phobius"/>
    </source>
</evidence>